<evidence type="ECO:0000256" key="1">
    <source>
        <dbReference type="SAM" id="SignalP"/>
    </source>
</evidence>
<keyword evidence="1" id="KW-0732">Signal</keyword>
<protein>
    <submittedName>
        <fullName evidence="2">Uncharacterized protein</fullName>
    </submittedName>
</protein>
<feature type="signal peptide" evidence="1">
    <location>
        <begin position="1"/>
        <end position="16"/>
    </location>
</feature>
<feature type="chain" id="PRO_5044877238" evidence="1">
    <location>
        <begin position="17"/>
        <end position="92"/>
    </location>
</feature>
<dbReference type="EMBL" id="CAKOAT010772931">
    <property type="protein sequence ID" value="CAH8387960.1"/>
    <property type="molecule type" value="Genomic_DNA"/>
</dbReference>
<proteinExistence type="predicted"/>
<gene>
    <name evidence="2" type="ORF">ERUC_LOCUS40443</name>
</gene>
<name>A0ABC8LX32_ERUVS</name>
<accession>A0ABC8LX32</accession>
<organism evidence="2 3">
    <name type="scientific">Eruca vesicaria subsp. sativa</name>
    <name type="common">Garden rocket</name>
    <name type="synonym">Eruca sativa</name>
    <dbReference type="NCBI Taxonomy" id="29727"/>
    <lineage>
        <taxon>Eukaryota</taxon>
        <taxon>Viridiplantae</taxon>
        <taxon>Streptophyta</taxon>
        <taxon>Embryophyta</taxon>
        <taxon>Tracheophyta</taxon>
        <taxon>Spermatophyta</taxon>
        <taxon>Magnoliopsida</taxon>
        <taxon>eudicotyledons</taxon>
        <taxon>Gunneridae</taxon>
        <taxon>Pentapetalae</taxon>
        <taxon>rosids</taxon>
        <taxon>malvids</taxon>
        <taxon>Brassicales</taxon>
        <taxon>Brassicaceae</taxon>
        <taxon>Brassiceae</taxon>
        <taxon>Eruca</taxon>
    </lineage>
</organism>
<dbReference type="AlphaFoldDB" id="A0ABC8LX32"/>
<reference evidence="2 3" key="1">
    <citation type="submission" date="2022-03" db="EMBL/GenBank/DDBJ databases">
        <authorList>
            <person name="Macdonald S."/>
            <person name="Ahmed S."/>
            <person name="Newling K."/>
        </authorList>
    </citation>
    <scope>NUCLEOTIDE SEQUENCE [LARGE SCALE GENOMIC DNA]</scope>
</reference>
<evidence type="ECO:0000313" key="2">
    <source>
        <dbReference type="EMBL" id="CAH8387960.1"/>
    </source>
</evidence>
<keyword evidence="3" id="KW-1185">Reference proteome</keyword>
<dbReference type="Proteomes" id="UP001642260">
    <property type="component" value="Unassembled WGS sequence"/>
</dbReference>
<sequence>MALWIIIMSTVLETDAYQQLKDECLSLQSKAYAREIDEHKETMLLVNKADLLPLMSACIYRRSKCYNNLDEPKSFFFGSFFGQGLYKKANPC</sequence>
<comment type="caution">
    <text evidence="2">The sequence shown here is derived from an EMBL/GenBank/DDBJ whole genome shotgun (WGS) entry which is preliminary data.</text>
</comment>
<evidence type="ECO:0000313" key="3">
    <source>
        <dbReference type="Proteomes" id="UP001642260"/>
    </source>
</evidence>